<evidence type="ECO:0000313" key="5">
    <source>
        <dbReference type="Proteomes" id="UP000271797"/>
    </source>
</evidence>
<accession>A0A0K4B1H5</accession>
<name>A0A0K4B1H5_ECOLX</name>
<evidence type="ECO:0000313" key="2">
    <source>
        <dbReference type="EMBL" id="VED14585.1"/>
    </source>
</evidence>
<evidence type="ECO:0000313" key="3">
    <source>
        <dbReference type="EMBL" id="VED35949.1"/>
    </source>
</evidence>
<reference evidence="5 6" key="1">
    <citation type="submission" date="2018-12" db="EMBL/GenBank/DDBJ databases">
        <authorList>
            <consortium name="Pathogen Informatics"/>
        </authorList>
    </citation>
    <scope>NUCLEOTIDE SEQUENCE [LARGE SCALE GENOMIC DNA]</scope>
    <source>
        <strain evidence="2 5">NCTC9044</strain>
        <strain evidence="3 6">NCTC9702</strain>
    </source>
</reference>
<protein>
    <submittedName>
        <fullName evidence="2">Bacteriophage protein</fullName>
    </submittedName>
    <submittedName>
        <fullName evidence="4">YdaE family protein</fullName>
    </submittedName>
</protein>
<reference evidence="4" key="3">
    <citation type="journal article" date="2023" name="Front. Microbiol.">
        <title>Virotyping and genetic antimicrobial susceptibility testing of porcine ETEC/STEC strains and associated plasmid types.</title>
        <authorList>
            <person name="Vereecke N."/>
            <person name="Van Hoorde S."/>
            <person name="Sperling D."/>
            <person name="Theuns S."/>
            <person name="Devriendt B."/>
            <person name="Cox E."/>
        </authorList>
    </citation>
    <scope>NUCLEOTIDE SEQUENCE</scope>
    <source>
        <strain evidence="4">ETEC4085</strain>
    </source>
</reference>
<accession>A0A236M8Q0</accession>
<dbReference type="EMBL" id="AASDFP010000004">
    <property type="protein sequence ID" value="EFB2191224.1"/>
    <property type="molecule type" value="Genomic_DNA"/>
</dbReference>
<dbReference type="Proteomes" id="UP000271797">
    <property type="component" value="Chromosome"/>
</dbReference>
<evidence type="ECO:0000313" key="1">
    <source>
        <dbReference type="EMBL" id="EFB2191224.1"/>
    </source>
</evidence>
<evidence type="ECO:0000313" key="6">
    <source>
        <dbReference type="Proteomes" id="UP000277930"/>
    </source>
</evidence>
<gene>
    <name evidence="2" type="primary">ydaE</name>
    <name evidence="1" type="ORF">FIJ20_03125</name>
    <name evidence="2" type="ORF">NCTC9044_05515</name>
    <name evidence="3" type="ORF">NCTC9702_03204</name>
    <name evidence="4" type="ORF">QDW62_10995</name>
</gene>
<dbReference type="EMBL" id="LR134246">
    <property type="protein sequence ID" value="VED35949.1"/>
    <property type="molecule type" value="Genomic_DNA"/>
</dbReference>
<sequence length="56" mass="6587">MTKKIKCAYHLCDKEVKESKSIKRPLHFMRGVIPTTEMKKYCSEICAEKDQMAHEL</sequence>
<evidence type="ECO:0000313" key="7">
    <source>
        <dbReference type="Proteomes" id="UP000519859"/>
    </source>
</evidence>
<organism evidence="1 7">
    <name type="scientific">Escherichia coli</name>
    <dbReference type="NCBI Taxonomy" id="562"/>
    <lineage>
        <taxon>Bacteria</taxon>
        <taxon>Pseudomonadati</taxon>
        <taxon>Pseudomonadota</taxon>
        <taxon>Gammaproteobacteria</taxon>
        <taxon>Enterobacterales</taxon>
        <taxon>Enterobacteriaceae</taxon>
        <taxon>Escherichia</taxon>
    </lineage>
</organism>
<reference evidence="1 7" key="2">
    <citation type="submission" date="2019-06" db="EMBL/GenBank/DDBJ databases">
        <authorList>
            <consortium name="NARMS: The National Antimicrobial Resistance Monitoring System"/>
        </authorList>
    </citation>
    <scope>NUCLEOTIDE SEQUENCE [LARGE SCALE GENOMIC DNA]</scope>
    <source>
        <strain evidence="1 7">FSIS11921886</strain>
    </source>
</reference>
<proteinExistence type="predicted"/>
<dbReference type="Proteomes" id="UP001179946">
    <property type="component" value="Chromosome"/>
</dbReference>
<dbReference type="EMBL" id="CP122634">
    <property type="protein sequence ID" value="WHI03988.1"/>
    <property type="molecule type" value="Genomic_DNA"/>
</dbReference>
<dbReference type="Proteomes" id="UP000519859">
    <property type="component" value="Unassembled WGS sequence"/>
</dbReference>
<evidence type="ECO:0000313" key="4">
    <source>
        <dbReference type="EMBL" id="WHI03988.1"/>
    </source>
</evidence>
<dbReference type="Gene3D" id="1.25.40.820">
    <property type="match status" value="1"/>
</dbReference>
<dbReference type="InterPro" id="IPR038534">
    <property type="entry name" value="Rtr1/RPAP2_sf"/>
</dbReference>
<dbReference type="RefSeq" id="WP_001516462.1">
    <property type="nucleotide sequence ID" value="NZ_AP022087.1"/>
</dbReference>
<dbReference type="InterPro" id="IPR047842">
    <property type="entry name" value="YdaE-like"/>
</dbReference>
<dbReference type="Proteomes" id="UP000277930">
    <property type="component" value="Chromosome 1"/>
</dbReference>
<dbReference type="NCBIfam" id="NF041288">
    <property type="entry name" value="YdaE_coli"/>
    <property type="match status" value="1"/>
</dbReference>
<dbReference type="EMBL" id="LR134238">
    <property type="protein sequence ID" value="VED14585.1"/>
    <property type="molecule type" value="Genomic_DNA"/>
</dbReference>
<dbReference type="AlphaFoldDB" id="A0A0K4B1H5"/>